<dbReference type="eggNOG" id="COG0699">
    <property type="taxonomic scope" value="Bacteria"/>
</dbReference>
<dbReference type="InterPro" id="IPR051943">
    <property type="entry name" value="TRAFAC_Dynamin-like_GTPase"/>
</dbReference>
<dbReference type="STRING" id="487316.BEN76_06745"/>
<name>A0A1P8EHN7_9GAMM</name>
<dbReference type="SUPFAM" id="SSF52540">
    <property type="entry name" value="P-loop containing nucleoside triphosphate hydrolases"/>
    <property type="match status" value="1"/>
</dbReference>
<reference evidence="2 3" key="1">
    <citation type="submission" date="2016-08" db="EMBL/GenBank/DDBJ databases">
        <title>Complete genome sequence of Acinetobacter baylyi strain GFJ2.</title>
        <authorList>
            <person name="Tabata M."/>
            <person name="Kuboki S."/>
            <person name="Gibu N."/>
            <person name="Kinouchi Y."/>
            <person name="Vangnai A."/>
            <person name="Kasai D."/>
            <person name="Fukuda M."/>
        </authorList>
    </citation>
    <scope>NUCLEOTIDE SEQUENCE [LARGE SCALE GENOMIC DNA]</scope>
    <source>
        <strain evidence="2 3">GFJ2</strain>
    </source>
</reference>
<dbReference type="Pfam" id="PF01926">
    <property type="entry name" value="MMR_HSR1"/>
    <property type="match status" value="1"/>
</dbReference>
<dbReference type="KEGG" id="asol:BEN76_06745"/>
<dbReference type="InterPro" id="IPR027417">
    <property type="entry name" value="P-loop_NTPase"/>
</dbReference>
<accession>A0A1P8EHN7</accession>
<sequence>MTSGGHIQLFIEHTRQIATAQGDIQLALQSMQQWREAFATALKQNTFDLTGWSPQAKIANQLKQFNHKLTTHVSNWDTEWHTFSAAQSVAEVFHDRVMLLVFGKFNAGKSSLCNLLAECFRSHGQTVQYFHVQNEQIFYTESRLREGATETTAQLQGVCLGEKLILLDTPGLHSGTQENAALTQKFIDSADGVLWLSSATSPGQVQELDALGRELKRHKPLFPIITRSDFVEEDEIDGELCTVLCNKNLEQRALQESDVLMRAQEKLRSMQVDVSLLKPPVSVSTQMAREADMTPQAMNEAGFERLFAALLALIEPALRYKQRKPAEVLLHFLQEHIIEGLRFYLQPDLEQIQQGLNQAQDDLRQLHTDLAEAVWRSVLPELPQLLEQHASTEDIDAVVNSLNEWMNVAFEQQVAIQLDAYGLNLDSLSKIEKTEKMQYERIAGMLVHDGLYTILTHQIQQAVKASTSELIEQCQAQLEQSIKHVQTLDETFIDYSAALDQLSQALRVE</sequence>
<dbReference type="InterPro" id="IPR006073">
    <property type="entry name" value="GTP-bd"/>
</dbReference>
<dbReference type="EMBL" id="CP016896">
    <property type="protein sequence ID" value="APV35731.1"/>
    <property type="molecule type" value="Genomic_DNA"/>
</dbReference>
<dbReference type="Proteomes" id="UP000185674">
    <property type="component" value="Chromosome"/>
</dbReference>
<feature type="domain" description="G" evidence="1">
    <location>
        <begin position="100"/>
        <end position="223"/>
    </location>
</feature>
<dbReference type="PANTHER" id="PTHR43681:SF1">
    <property type="entry name" value="SARCALUMENIN"/>
    <property type="match status" value="1"/>
</dbReference>
<organism evidence="2 3">
    <name type="scientific">Acinetobacter soli</name>
    <dbReference type="NCBI Taxonomy" id="487316"/>
    <lineage>
        <taxon>Bacteria</taxon>
        <taxon>Pseudomonadati</taxon>
        <taxon>Pseudomonadota</taxon>
        <taxon>Gammaproteobacteria</taxon>
        <taxon>Moraxellales</taxon>
        <taxon>Moraxellaceae</taxon>
        <taxon>Acinetobacter</taxon>
    </lineage>
</organism>
<dbReference type="PANTHER" id="PTHR43681">
    <property type="entry name" value="TRANSMEMBRANE GTPASE FZO"/>
    <property type="match status" value="1"/>
</dbReference>
<dbReference type="GO" id="GO:0005525">
    <property type="term" value="F:GTP binding"/>
    <property type="evidence" value="ECO:0007669"/>
    <property type="project" value="InterPro"/>
</dbReference>
<dbReference type="Gene3D" id="3.40.50.300">
    <property type="entry name" value="P-loop containing nucleotide triphosphate hydrolases"/>
    <property type="match status" value="1"/>
</dbReference>
<dbReference type="AlphaFoldDB" id="A0A1P8EHN7"/>
<dbReference type="RefSeq" id="WP_076032664.1">
    <property type="nucleotide sequence ID" value="NZ_CP016896.1"/>
</dbReference>
<protein>
    <recommendedName>
        <fullName evidence="1">G domain-containing protein</fullName>
    </recommendedName>
</protein>
<gene>
    <name evidence="2" type="ORF">BEN76_06745</name>
</gene>
<evidence type="ECO:0000259" key="1">
    <source>
        <dbReference type="Pfam" id="PF01926"/>
    </source>
</evidence>
<proteinExistence type="predicted"/>
<evidence type="ECO:0000313" key="3">
    <source>
        <dbReference type="Proteomes" id="UP000185674"/>
    </source>
</evidence>
<evidence type="ECO:0000313" key="2">
    <source>
        <dbReference type="EMBL" id="APV35731.1"/>
    </source>
</evidence>